<dbReference type="InterPro" id="IPR011659">
    <property type="entry name" value="WD40"/>
</dbReference>
<protein>
    <submittedName>
        <fullName evidence="8">Flagellar motor protein MotB</fullName>
    </submittedName>
</protein>
<keyword evidence="8" id="KW-0969">Cilium</keyword>
<evidence type="ECO:0000313" key="8">
    <source>
        <dbReference type="EMBL" id="PRP68231.1"/>
    </source>
</evidence>
<keyword evidence="3" id="KW-0998">Cell outer membrane</keyword>
<organism evidence="8 9">
    <name type="scientific">Nonlabens agnitus</name>
    <dbReference type="NCBI Taxonomy" id="870484"/>
    <lineage>
        <taxon>Bacteria</taxon>
        <taxon>Pseudomonadati</taxon>
        <taxon>Bacteroidota</taxon>
        <taxon>Flavobacteriia</taxon>
        <taxon>Flavobacteriales</taxon>
        <taxon>Flavobacteriaceae</taxon>
        <taxon>Nonlabens</taxon>
    </lineage>
</organism>
<dbReference type="GO" id="GO:0009279">
    <property type="term" value="C:cell outer membrane"/>
    <property type="evidence" value="ECO:0007669"/>
    <property type="project" value="UniProtKB-SubCell"/>
</dbReference>
<keyword evidence="6" id="KW-0732">Signal</keyword>
<dbReference type="PROSITE" id="PS50005">
    <property type="entry name" value="TPR"/>
    <property type="match status" value="1"/>
</dbReference>
<dbReference type="Gene3D" id="2.60.40.1120">
    <property type="entry name" value="Carboxypeptidase-like, regulatory domain"/>
    <property type="match status" value="1"/>
</dbReference>
<evidence type="ECO:0000256" key="1">
    <source>
        <dbReference type="ARBA" id="ARBA00004442"/>
    </source>
</evidence>
<evidence type="ECO:0000256" key="4">
    <source>
        <dbReference type="PROSITE-ProRule" id="PRU00339"/>
    </source>
</evidence>
<dbReference type="CDD" id="cd07185">
    <property type="entry name" value="OmpA_C-like"/>
    <property type="match status" value="1"/>
</dbReference>
<dbReference type="SUPFAM" id="SSF82171">
    <property type="entry name" value="DPP6 N-terminal domain-like"/>
    <property type="match status" value="1"/>
</dbReference>
<dbReference type="InterPro" id="IPR006664">
    <property type="entry name" value="OMP_bac"/>
</dbReference>
<dbReference type="InterPro" id="IPR008969">
    <property type="entry name" value="CarboxyPept-like_regulatory"/>
</dbReference>
<keyword evidence="8" id="KW-0966">Cell projection</keyword>
<dbReference type="InterPro" id="IPR036737">
    <property type="entry name" value="OmpA-like_sf"/>
</dbReference>
<accession>A0A2S9WXQ1</accession>
<keyword evidence="8" id="KW-0282">Flagellum</keyword>
<dbReference type="Gene3D" id="1.25.40.10">
    <property type="entry name" value="Tetratricopeptide repeat domain"/>
    <property type="match status" value="1"/>
</dbReference>
<dbReference type="Pfam" id="PF07676">
    <property type="entry name" value="PD40"/>
    <property type="match status" value="2"/>
</dbReference>
<dbReference type="Gene3D" id="2.120.10.30">
    <property type="entry name" value="TolB, C-terminal domain"/>
    <property type="match status" value="1"/>
</dbReference>
<dbReference type="OrthoDB" id="9809364at2"/>
<dbReference type="SUPFAM" id="SSF49464">
    <property type="entry name" value="Carboxypeptidase regulatory domain-like"/>
    <property type="match status" value="1"/>
</dbReference>
<evidence type="ECO:0000256" key="6">
    <source>
        <dbReference type="SAM" id="SignalP"/>
    </source>
</evidence>
<keyword evidence="4" id="KW-0802">TPR repeat</keyword>
<proteinExistence type="predicted"/>
<comment type="caution">
    <text evidence="8">The sequence shown here is derived from an EMBL/GenBank/DDBJ whole genome shotgun (WGS) entry which is preliminary data.</text>
</comment>
<dbReference type="InterPro" id="IPR050330">
    <property type="entry name" value="Bact_OuterMem_StrucFunc"/>
</dbReference>
<feature type="signal peptide" evidence="6">
    <location>
        <begin position="1"/>
        <end position="19"/>
    </location>
</feature>
<dbReference type="Gene3D" id="3.30.1330.60">
    <property type="entry name" value="OmpA-like domain"/>
    <property type="match status" value="1"/>
</dbReference>
<dbReference type="PROSITE" id="PS51123">
    <property type="entry name" value="OMPA_2"/>
    <property type="match status" value="1"/>
</dbReference>
<dbReference type="InterPro" id="IPR019734">
    <property type="entry name" value="TPR_rpt"/>
</dbReference>
<evidence type="ECO:0000256" key="3">
    <source>
        <dbReference type="ARBA" id="ARBA00023237"/>
    </source>
</evidence>
<dbReference type="Pfam" id="PF00691">
    <property type="entry name" value="OmpA"/>
    <property type="match status" value="1"/>
</dbReference>
<feature type="repeat" description="TPR" evidence="4">
    <location>
        <begin position="57"/>
        <end position="90"/>
    </location>
</feature>
<dbReference type="SUPFAM" id="SSF48452">
    <property type="entry name" value="TPR-like"/>
    <property type="match status" value="1"/>
</dbReference>
<feature type="chain" id="PRO_5015646529" evidence="6">
    <location>
        <begin position="20"/>
        <end position="655"/>
    </location>
</feature>
<gene>
    <name evidence="8" type="ORF">BST86_00145</name>
</gene>
<dbReference type="PRINTS" id="PR01021">
    <property type="entry name" value="OMPADOMAIN"/>
</dbReference>
<reference evidence="8 9" key="1">
    <citation type="submission" date="2016-11" db="EMBL/GenBank/DDBJ databases">
        <title>Trade-off between light-utilization and light-protection in marine flavobacteria.</title>
        <authorList>
            <person name="Kumagai Y."/>
        </authorList>
    </citation>
    <scope>NUCLEOTIDE SEQUENCE [LARGE SCALE GENOMIC DNA]</scope>
    <source>
        <strain evidence="8 9">JCM 17109</strain>
    </source>
</reference>
<keyword evidence="9" id="KW-1185">Reference proteome</keyword>
<dbReference type="EMBL" id="MQUC01000003">
    <property type="protein sequence ID" value="PRP68231.1"/>
    <property type="molecule type" value="Genomic_DNA"/>
</dbReference>
<dbReference type="Proteomes" id="UP000239532">
    <property type="component" value="Unassembled WGS sequence"/>
</dbReference>
<evidence type="ECO:0000259" key="7">
    <source>
        <dbReference type="PROSITE" id="PS51123"/>
    </source>
</evidence>
<evidence type="ECO:0000256" key="2">
    <source>
        <dbReference type="ARBA" id="ARBA00023136"/>
    </source>
</evidence>
<sequence>MRRYGIAMLLVFVFAFAKAQTNPNKTLPKAEREYDKYAFIDSREIFEKIANKGFKSVEIFSKLGDTYYFNNDYQNALKWYNQLFKLDNDTIPSEYYFRYAQTLKSDRQYAKADRLLKTFAVKGEKDSRLQSLENAPNYLTIVDFQKGRFEVEPVSINTNYQDFGTAYYGPAQVAFASARDTGVFYKRRHSWNEKPFLDLYVADRDQQGNMSNVQKFDSRINSIFHESTPTFSKDLNTVYFTRNNYEDGTLGKDDERVSRLQIFKSERKNGKWSEPQAVEFAEGGFSTSHPALTPDGKTLYFSSDMPGTMGTESTFKETDIWRVTIEDDGSYSDLENVSIVNTEGRESYPYISRSGNLYFASNGLQGLGGLDIFVSTINKDGSLSNPVNIGEPANSPDDDFAFIVDESVNTGYFSSNRVSQGENDDIYRFVQIEDLRETCEQIITGTVTNAITKEALEDAMISVVDINNNIVVTRRSDRNGKYALKLECDKTFFIRAEKREFNTAEELVNTPTTTGVIEVDLALDPESYKGRVGDDLAKLLNLNPIYFDFDMSFIREDAELELQKVLSVLEDNPTMTIDIRSHTDSRGTKSYNERLSDRRAASTRNYLISKGIDEARLTSKGYGESQLVNKCSDGVECTEEQHQDNRRSEFIIISM</sequence>
<name>A0A2S9WXQ1_9FLAO</name>
<comment type="subcellular location">
    <subcellularLocation>
        <location evidence="1">Cell outer membrane</location>
    </subcellularLocation>
</comment>
<dbReference type="InterPro" id="IPR011990">
    <property type="entry name" value="TPR-like_helical_dom_sf"/>
</dbReference>
<evidence type="ECO:0000313" key="9">
    <source>
        <dbReference type="Proteomes" id="UP000239532"/>
    </source>
</evidence>
<feature type="domain" description="OmpA-like" evidence="7">
    <location>
        <begin position="534"/>
        <end position="655"/>
    </location>
</feature>
<dbReference type="PANTHER" id="PTHR30329:SF21">
    <property type="entry name" value="LIPOPROTEIN YIAD-RELATED"/>
    <property type="match status" value="1"/>
</dbReference>
<dbReference type="SUPFAM" id="SSF103088">
    <property type="entry name" value="OmpA-like"/>
    <property type="match status" value="1"/>
</dbReference>
<keyword evidence="2 5" id="KW-0472">Membrane</keyword>
<dbReference type="PANTHER" id="PTHR30329">
    <property type="entry name" value="STATOR ELEMENT OF FLAGELLAR MOTOR COMPLEX"/>
    <property type="match status" value="1"/>
</dbReference>
<dbReference type="InterPro" id="IPR006665">
    <property type="entry name" value="OmpA-like"/>
</dbReference>
<evidence type="ECO:0000256" key="5">
    <source>
        <dbReference type="PROSITE-ProRule" id="PRU00473"/>
    </source>
</evidence>
<dbReference type="AlphaFoldDB" id="A0A2S9WXQ1"/>
<dbReference type="InterPro" id="IPR011042">
    <property type="entry name" value="6-blade_b-propeller_TolB-like"/>
</dbReference>